<keyword evidence="4 6" id="KW-1133">Transmembrane helix</keyword>
<evidence type="ECO:0000256" key="2">
    <source>
        <dbReference type="ARBA" id="ARBA00006843"/>
    </source>
</evidence>
<keyword evidence="3 6" id="KW-0812">Transmembrane</keyword>
<proteinExistence type="inferred from homology"/>
<dbReference type="AlphaFoldDB" id="A0AAV2J5L2"/>
<organism evidence="7 8">
    <name type="scientific">Knipowitschia caucasica</name>
    <name type="common">Caucasian dwarf goby</name>
    <name type="synonym">Pomatoschistus caucasicus</name>
    <dbReference type="NCBI Taxonomy" id="637954"/>
    <lineage>
        <taxon>Eukaryota</taxon>
        <taxon>Metazoa</taxon>
        <taxon>Chordata</taxon>
        <taxon>Craniata</taxon>
        <taxon>Vertebrata</taxon>
        <taxon>Euteleostomi</taxon>
        <taxon>Actinopterygii</taxon>
        <taxon>Neopterygii</taxon>
        <taxon>Teleostei</taxon>
        <taxon>Neoteleostei</taxon>
        <taxon>Acanthomorphata</taxon>
        <taxon>Gobiaria</taxon>
        <taxon>Gobiiformes</taxon>
        <taxon>Gobioidei</taxon>
        <taxon>Gobiidae</taxon>
        <taxon>Gobiinae</taxon>
        <taxon>Knipowitschia</taxon>
    </lineage>
</organism>
<dbReference type="InterPro" id="IPR007593">
    <property type="entry name" value="CD225/Dispanin_fam"/>
</dbReference>
<gene>
    <name evidence="7" type="ORF">KC01_LOCUS2751</name>
</gene>
<evidence type="ECO:0000256" key="1">
    <source>
        <dbReference type="ARBA" id="ARBA00004370"/>
    </source>
</evidence>
<dbReference type="GO" id="GO:0016020">
    <property type="term" value="C:membrane"/>
    <property type="evidence" value="ECO:0007669"/>
    <property type="project" value="UniProtKB-SubCell"/>
</dbReference>
<dbReference type="InterPro" id="IPR051423">
    <property type="entry name" value="CD225/Dispanin"/>
</dbReference>
<protein>
    <submittedName>
        <fullName evidence="7">Uncharacterized protein</fullName>
    </submittedName>
</protein>
<feature type="transmembrane region" description="Helical" evidence="6">
    <location>
        <begin position="13"/>
        <end position="39"/>
    </location>
</feature>
<sequence>MEAGQTRRVIPTYLGWSIFSTLCCCLPLGIAAIVCSCRAQNANSEGDQIMAKDASRTAKILNVIGLVCGMVFLVILIALWASGVGHK</sequence>
<keyword evidence="8" id="KW-1185">Reference proteome</keyword>
<feature type="transmembrane region" description="Helical" evidence="6">
    <location>
        <begin position="60"/>
        <end position="81"/>
    </location>
</feature>
<dbReference type="PANTHER" id="PTHR14948:SF46">
    <property type="entry name" value="DISPANIN SUBFAMILY A MEMBER 2B-LIKE-RELATED"/>
    <property type="match status" value="1"/>
</dbReference>
<dbReference type="Pfam" id="PF04505">
    <property type="entry name" value="CD225"/>
    <property type="match status" value="1"/>
</dbReference>
<accession>A0AAV2J5L2</accession>
<evidence type="ECO:0000313" key="7">
    <source>
        <dbReference type="EMBL" id="CAL1570454.1"/>
    </source>
</evidence>
<comment type="similarity">
    <text evidence="2">Belongs to the CD225/Dispanin family.</text>
</comment>
<evidence type="ECO:0000256" key="3">
    <source>
        <dbReference type="ARBA" id="ARBA00022692"/>
    </source>
</evidence>
<evidence type="ECO:0000313" key="8">
    <source>
        <dbReference type="Proteomes" id="UP001497482"/>
    </source>
</evidence>
<reference evidence="7 8" key="1">
    <citation type="submission" date="2024-04" db="EMBL/GenBank/DDBJ databases">
        <authorList>
            <person name="Waldvogel A.-M."/>
            <person name="Schoenle A."/>
        </authorList>
    </citation>
    <scope>NUCLEOTIDE SEQUENCE [LARGE SCALE GENOMIC DNA]</scope>
</reference>
<evidence type="ECO:0000256" key="6">
    <source>
        <dbReference type="SAM" id="Phobius"/>
    </source>
</evidence>
<dbReference type="PANTHER" id="PTHR14948">
    <property type="entry name" value="NG5"/>
    <property type="match status" value="1"/>
</dbReference>
<name>A0AAV2J5L2_KNICA</name>
<dbReference type="Proteomes" id="UP001497482">
    <property type="component" value="Chromosome 10"/>
</dbReference>
<keyword evidence="5 6" id="KW-0472">Membrane</keyword>
<comment type="subcellular location">
    <subcellularLocation>
        <location evidence="1">Membrane</location>
    </subcellularLocation>
</comment>
<evidence type="ECO:0000256" key="5">
    <source>
        <dbReference type="ARBA" id="ARBA00023136"/>
    </source>
</evidence>
<dbReference type="EMBL" id="OZ035832">
    <property type="protein sequence ID" value="CAL1570454.1"/>
    <property type="molecule type" value="Genomic_DNA"/>
</dbReference>
<evidence type="ECO:0000256" key="4">
    <source>
        <dbReference type="ARBA" id="ARBA00022989"/>
    </source>
</evidence>